<feature type="compositionally biased region" description="Basic and acidic residues" evidence="1">
    <location>
        <begin position="775"/>
        <end position="801"/>
    </location>
</feature>
<dbReference type="KEGG" id="rsx:RhiXN_04510"/>
<feature type="compositionally biased region" description="Pro residues" evidence="1">
    <location>
        <begin position="426"/>
        <end position="436"/>
    </location>
</feature>
<evidence type="ECO:0000313" key="2">
    <source>
        <dbReference type="EMBL" id="QRW16509.1"/>
    </source>
</evidence>
<dbReference type="Proteomes" id="UP000650533">
    <property type="component" value="Chromosome 1"/>
</dbReference>
<feature type="region of interest" description="Disordered" evidence="1">
    <location>
        <begin position="623"/>
        <end position="645"/>
    </location>
</feature>
<dbReference type="GeneID" id="67026790"/>
<dbReference type="EMBL" id="CP059658">
    <property type="protein sequence ID" value="QRW16509.1"/>
    <property type="molecule type" value="Genomic_DNA"/>
</dbReference>
<feature type="region of interest" description="Disordered" evidence="1">
    <location>
        <begin position="708"/>
        <end position="866"/>
    </location>
</feature>
<feature type="region of interest" description="Disordered" evidence="1">
    <location>
        <begin position="339"/>
        <end position="362"/>
    </location>
</feature>
<sequence>MICRALEGGVSRRDTGDGGMWSRSVDREEVETKREWREACGRYSGDQGVTCKNAGEETILGRSHTCSVCELCETSAADDDDDDNATNCVCTRTLERQAARQAPAAAEVSRVAVAVAAMREHACTGAYPRLVVEQRNPDPSDVEGADLLAVPAIVNPSASSDSVAHSVRSAPAPSRWIGLLRTLSRKKHSDPARHWYVQRFIPEFCSLFAGCGRRWLGRLALDTLGSSPVSPALLPPHAAALAANGRRISSPASSIYRAGLSHVQRRAPPSRANLALQEFTKPLVLAAGAPIPPPRTRPIRAPVHPRSVSHADVPSHSLRIQLLRARILHRLEEGALTPAEEADCPLPSVPPPRSLRKTRASPNEEWVAISSLAPEQSLVPRSPSPPPISPSRTLIHFVRFIDPSLFITISLLPFLNISPASRRPSASPPITPPPRSTDPMANSPLGASSAGTHPHSRARIKISFSSRTPNPLQTEARSFVESALQTTTTPDGDDLPLAVLASVQKKRAEREARARHARYVEESADPKNAHSPKSTLVLALFKAMRAQAWNARPVLSESGHRRSGSSGTSSSSQRRRSTVGESMIEQVVSPTRSVFAGSTSSSSAPNTALPSPASPFAVLPRSLPSSARASPAPLPSPNLPFAGRSMTGSPLRSSFALGMNQDEFGAMLAAAQNQPSTRALIAQNQALMAQNQMLASMMMGKSMNMDLGLPNPPFAHSGGSSASGSRGRSPARSSGGASQGSSRRPGPSPVQAGTSNRTSGVPSGAVATATATQRGRQDARGSSKSKQEASRSRPRPDDTRPGHSKSASQSTTRTRPGHAHSKSEHSIASQRTSRLGMGGMAPPMPNVPTGVYSMHGRPRPSGQVVT</sequence>
<accession>A0A8H8SSE7</accession>
<feature type="region of interest" description="Disordered" evidence="1">
    <location>
        <begin position="592"/>
        <end position="611"/>
    </location>
</feature>
<feature type="compositionally biased region" description="Low complexity" evidence="1">
    <location>
        <begin position="596"/>
        <end position="611"/>
    </location>
</feature>
<evidence type="ECO:0000313" key="3">
    <source>
        <dbReference type="Proteomes" id="UP000650533"/>
    </source>
</evidence>
<feature type="compositionally biased region" description="Polar residues" evidence="1">
    <location>
        <begin position="751"/>
        <end position="761"/>
    </location>
</feature>
<dbReference type="RefSeq" id="XP_043176746.1">
    <property type="nucleotide sequence ID" value="XM_043324327.1"/>
</dbReference>
<organism evidence="2 3">
    <name type="scientific">Rhizoctonia solani</name>
    <dbReference type="NCBI Taxonomy" id="456999"/>
    <lineage>
        <taxon>Eukaryota</taxon>
        <taxon>Fungi</taxon>
        <taxon>Dikarya</taxon>
        <taxon>Basidiomycota</taxon>
        <taxon>Agaricomycotina</taxon>
        <taxon>Agaricomycetes</taxon>
        <taxon>Cantharellales</taxon>
        <taxon>Ceratobasidiaceae</taxon>
        <taxon>Rhizoctonia</taxon>
    </lineage>
</organism>
<proteinExistence type="predicted"/>
<dbReference type="AlphaFoldDB" id="A0A8H8SSE7"/>
<gene>
    <name evidence="2" type="ORF">RhiXN_04510</name>
</gene>
<feature type="compositionally biased region" description="Low complexity" evidence="1">
    <location>
        <begin position="717"/>
        <end position="745"/>
    </location>
</feature>
<evidence type="ECO:0000256" key="1">
    <source>
        <dbReference type="SAM" id="MobiDB-lite"/>
    </source>
</evidence>
<feature type="region of interest" description="Disordered" evidence="1">
    <location>
        <begin position="552"/>
        <end position="586"/>
    </location>
</feature>
<reference evidence="2" key="1">
    <citation type="submission" date="2020-05" db="EMBL/GenBank/DDBJ databases">
        <title>Evolutionary and genomic comparisons of hybrid uninucleate and nonhybrid Rhizoctonia fungi.</title>
        <authorList>
            <person name="Li C."/>
            <person name="Chen X."/>
        </authorList>
    </citation>
    <scope>NUCLEOTIDE SEQUENCE</scope>
    <source>
        <strain evidence="2">AG-1 IA</strain>
    </source>
</reference>
<feature type="region of interest" description="Disordered" evidence="1">
    <location>
        <begin position="421"/>
        <end position="456"/>
    </location>
</feature>
<name>A0A8H8SSE7_9AGAM</name>
<feature type="compositionally biased region" description="Polar residues" evidence="1">
    <location>
        <begin position="805"/>
        <end position="814"/>
    </location>
</feature>
<protein>
    <submittedName>
        <fullName evidence="2">Uncharacterized protein</fullName>
    </submittedName>
</protein>